<dbReference type="OrthoDB" id="4080114at2"/>
<dbReference type="Proteomes" id="UP000219435">
    <property type="component" value="Unassembled WGS sequence"/>
</dbReference>
<dbReference type="RefSeq" id="WP_097195110.1">
    <property type="nucleotide sequence ID" value="NZ_OBQI01000003.1"/>
</dbReference>
<keyword evidence="2" id="KW-0442">Lipid degradation</keyword>
<dbReference type="PROSITE" id="PS51635">
    <property type="entry name" value="PNPLA"/>
    <property type="match status" value="1"/>
</dbReference>
<feature type="compositionally biased region" description="Basic residues" evidence="3">
    <location>
        <begin position="379"/>
        <end position="388"/>
    </location>
</feature>
<feature type="active site" description="Proton acceptor" evidence="2">
    <location>
        <position position="246"/>
    </location>
</feature>
<keyword evidence="6" id="KW-1185">Reference proteome</keyword>
<name>A0A285V7I8_9ACTN</name>
<dbReference type="AlphaFoldDB" id="A0A285V7I8"/>
<dbReference type="EMBL" id="OBQI01000003">
    <property type="protein sequence ID" value="SOC49548.1"/>
    <property type="molecule type" value="Genomic_DNA"/>
</dbReference>
<feature type="region of interest" description="Disordered" evidence="3">
    <location>
        <begin position="365"/>
        <end position="388"/>
    </location>
</feature>
<evidence type="ECO:0000313" key="6">
    <source>
        <dbReference type="Proteomes" id="UP000219435"/>
    </source>
</evidence>
<accession>A0A285V7I8</accession>
<evidence type="ECO:0000259" key="4">
    <source>
        <dbReference type="PROSITE" id="PS51635"/>
    </source>
</evidence>
<evidence type="ECO:0000256" key="2">
    <source>
        <dbReference type="PROSITE-ProRule" id="PRU01161"/>
    </source>
</evidence>
<dbReference type="InterPro" id="IPR002641">
    <property type="entry name" value="PNPLA_dom"/>
</dbReference>
<organism evidence="5 6">
    <name type="scientific">Blastococcus aggregatus</name>
    <dbReference type="NCBI Taxonomy" id="38502"/>
    <lineage>
        <taxon>Bacteria</taxon>
        <taxon>Bacillati</taxon>
        <taxon>Actinomycetota</taxon>
        <taxon>Actinomycetes</taxon>
        <taxon>Geodermatophilales</taxon>
        <taxon>Geodermatophilaceae</taxon>
        <taxon>Blastococcus</taxon>
    </lineage>
</organism>
<protein>
    <submittedName>
        <fullName evidence="5">NTE family protein</fullName>
    </submittedName>
</protein>
<feature type="region of interest" description="Disordered" evidence="3">
    <location>
        <begin position="53"/>
        <end position="74"/>
    </location>
</feature>
<gene>
    <name evidence="5" type="ORF">SAMN05660748_2276</name>
</gene>
<proteinExistence type="predicted"/>
<feature type="short sequence motif" description="DGA/G" evidence="2">
    <location>
        <begin position="246"/>
        <end position="248"/>
    </location>
</feature>
<sequence length="388" mass="42296">MTASPPTGASPLDSALDVFRVRQYFNVLARSRDLLTGVRRDLGFVDDVRRAMLPGTTRRRQPTGSPFPQQHADGVAPLRGRVGVVSTGGSGALASLVGVARALEESGTTVSVWSLCSGGAMFGFPLAAGLGADEVAEMVSSMDPRDYLDVSWRDLAGAVTTAGRGWAGLLRGDRLEAFYRDRLGDRTLGELATPAYAPIWNIESNTVEYLGPRTHPEMTVARAIRMAVSLPLFVQPAVLDGRSWCDGGIVDIFPVHPVLDIEPPVDTAIAVNAFYPHEFGGEDASGWERRRLSVLQIGSQVRTSQQVQLARENLDRLRAHAEVLLLEPVPYRRVHGTGFYKQFIDVSEWPEFMLAGHRATLEALRAQAPQARPSTQRAPRGRVPRRAP</sequence>
<feature type="active site" description="Nucleophile" evidence="2">
    <location>
        <position position="117"/>
    </location>
</feature>
<dbReference type="InterPro" id="IPR016035">
    <property type="entry name" value="Acyl_Trfase/lysoPLipase"/>
</dbReference>
<keyword evidence="2" id="KW-0378">Hydrolase</keyword>
<evidence type="ECO:0000313" key="5">
    <source>
        <dbReference type="EMBL" id="SOC49548.1"/>
    </source>
</evidence>
<keyword evidence="1 2" id="KW-0443">Lipid metabolism</keyword>
<comment type="caution">
    <text evidence="2">Lacks conserved residue(s) required for the propagation of feature annotation.</text>
</comment>
<dbReference type="GO" id="GO:0016042">
    <property type="term" value="P:lipid catabolic process"/>
    <property type="evidence" value="ECO:0007669"/>
    <property type="project" value="UniProtKB-UniRule"/>
</dbReference>
<feature type="domain" description="PNPLA" evidence="4">
    <location>
        <begin position="84"/>
        <end position="259"/>
    </location>
</feature>
<dbReference type="Pfam" id="PF01734">
    <property type="entry name" value="Patatin"/>
    <property type="match status" value="1"/>
</dbReference>
<evidence type="ECO:0000256" key="3">
    <source>
        <dbReference type="SAM" id="MobiDB-lite"/>
    </source>
</evidence>
<evidence type="ECO:0000256" key="1">
    <source>
        <dbReference type="ARBA" id="ARBA00023098"/>
    </source>
</evidence>
<dbReference type="GO" id="GO:0016787">
    <property type="term" value="F:hydrolase activity"/>
    <property type="evidence" value="ECO:0007669"/>
    <property type="project" value="UniProtKB-UniRule"/>
</dbReference>
<dbReference type="SUPFAM" id="SSF52151">
    <property type="entry name" value="FabD/lysophospholipase-like"/>
    <property type="match status" value="1"/>
</dbReference>
<reference evidence="6" key="1">
    <citation type="submission" date="2017-08" db="EMBL/GenBank/DDBJ databases">
        <authorList>
            <person name="Varghese N."/>
            <person name="Submissions S."/>
        </authorList>
    </citation>
    <scope>NUCLEOTIDE SEQUENCE [LARGE SCALE GENOMIC DNA]</scope>
    <source>
        <strain evidence="6">DSM 4725</strain>
    </source>
</reference>
<dbReference type="Gene3D" id="3.40.1090.10">
    <property type="entry name" value="Cytosolic phospholipase A2 catalytic domain"/>
    <property type="match status" value="2"/>
</dbReference>